<evidence type="ECO:0000313" key="4">
    <source>
        <dbReference type="Proteomes" id="UP000265618"/>
    </source>
</evidence>
<reference evidence="3 4" key="1">
    <citation type="journal article" date="2018" name="PLoS ONE">
        <title>The draft genome of Kipferlia bialata reveals reductive genome evolution in fornicate parasites.</title>
        <authorList>
            <person name="Tanifuji G."/>
            <person name="Takabayashi S."/>
            <person name="Kume K."/>
            <person name="Takagi M."/>
            <person name="Nakayama T."/>
            <person name="Kamikawa R."/>
            <person name="Inagaki Y."/>
            <person name="Hashimoto T."/>
        </authorList>
    </citation>
    <scope>NUCLEOTIDE SEQUENCE [LARGE SCALE GENOMIC DNA]</scope>
    <source>
        <strain evidence="3">NY0173</strain>
    </source>
</reference>
<dbReference type="InterPro" id="IPR025697">
    <property type="entry name" value="CLU_dom"/>
</dbReference>
<protein>
    <recommendedName>
        <fullName evidence="2">Clu domain-containing protein</fullName>
    </recommendedName>
</protein>
<organism evidence="3 4">
    <name type="scientific">Kipferlia bialata</name>
    <dbReference type="NCBI Taxonomy" id="797122"/>
    <lineage>
        <taxon>Eukaryota</taxon>
        <taxon>Metamonada</taxon>
        <taxon>Carpediemonas-like organisms</taxon>
        <taxon>Kipferlia</taxon>
    </lineage>
</organism>
<evidence type="ECO:0000259" key="2">
    <source>
        <dbReference type="PROSITE" id="PS51823"/>
    </source>
</evidence>
<comment type="caution">
    <text evidence="3">The sequence shown here is derived from an EMBL/GenBank/DDBJ whole genome shotgun (WGS) entry which is preliminary data.</text>
</comment>
<feature type="domain" description="Clu" evidence="2">
    <location>
        <begin position="197"/>
        <end position="600"/>
    </location>
</feature>
<dbReference type="CDD" id="cd00821">
    <property type="entry name" value="PH"/>
    <property type="match status" value="1"/>
</dbReference>
<dbReference type="SUPFAM" id="SSF50729">
    <property type="entry name" value="PH domain-like"/>
    <property type="match status" value="1"/>
</dbReference>
<sequence length="1321" mass="143600">MQYGDPDQYAESVQGHPDLALSQTQFEDVEEPVEEPSAVTGDVVLSGPCEKLTKGLISKWRPKWLILTADALFVCPLLENCPELKPNEALAKAIALSPEHTATEVVAAGHKLTKQRTHIMQLSVEGTKTWFSFATAIEVQDWTDAVVRRHESVVVRPPGSAMALSKLSQLAEYGAGRAPSDGVMVMRPYGLNEEGNPVENETPIRDPEAEGAISEGGETAYDFNEQYQAYVDEWAALPPNLSDQELAQRTMELSTGMARVMRQFAAFCTLRARLIVDEMSLRPDEASTPAVVPEGEEPGPTYWPDTWACDGVLYRVAQGDVNTTLAAHPLDPYAQQQGMGMGMDPNMGGMGGMGGMPGGGYDPFNQGFNNPFPGMGDGAEDPDAVDGAAQAEKDTVPMQIAMHELGGVSAYLSAHVEGLHPPLMCLVDHRVSFHPTPVLQSSKYKTMYDRRLRSLQFSDRLTRLLGSGYVEYMGEDTRWGGKQLITRGSEDFGPVKHCGEKILAESLIQSLECMQDADMGTEDAKDSFHARRDALAKWARGRFQTEKAEVEADEHIAAAMASDTHTLCISNDTDMILGKNSRVCRVDDVIKAFACGTEIPVYTSKYLSQRVLGCREDMLPIVSWACFNDTTSHMRPLLSAFWTEYDTVSATHPIEGVRERGPDQRRVTARTGPNRGSAGWGANRGTGQTHARQRGGANDRRGGYGGGMNRQQQQPNNHFRSTPTLTGGRMLLASLYPAGDQVGRDHRVGERHMAVGKWCSLNTTCTQANHPFVRVLAEDRFRSLAVALVCTYRDLQYPLPETLVQYLPADEVAPTVPTPSVEEEREDGGTLSLLPPTADTAQEHEAACLAFGVSAAAKGETHVPDVSMAHKEQHTLLAQALADCECGIASTMDTRGFMSRFIQTVYHKPEGYGGRPVPQFNIGTSLLSAVTRSLLSPEGGAGYITGLLPVPTAEAQSLIGDRVVVPFSLLKWRDMDLSQTREAQTFSALGYKTMDVPFRLNVSAAHTAMQSGAQEEEILAALFAGVPGYPESTLTTYGGSAPTADVVEAVAPRTTGRYIPPSQRRPPARVRAPVPEPVIEYRDSVELTMSWFQLVLHPFRESIDTDTIRRVVCACMPWVSEDRAPTYSEVQVSLVTRTALLTYAYIAHLLNAMGMPLSELDLSLLGLLLDRHLSSDQTAYQRGEVASTSAPTPALGDGWATTGQRGTPGSTGGIASSTFMWASVLREGSPAPPKPPSVYTHPCEGTGPACLYGYIKEVADRVGVAHECCGMRPGTPTWCLMDGEMFLHTVAQARRGETPSSKVRGLMEVFPKAGDRGSVFL</sequence>
<dbReference type="Proteomes" id="UP000265618">
    <property type="component" value="Unassembled WGS sequence"/>
</dbReference>
<feature type="region of interest" description="Disordered" evidence="1">
    <location>
        <begin position="660"/>
        <end position="724"/>
    </location>
</feature>
<feature type="region of interest" description="Disordered" evidence="1">
    <location>
        <begin position="1180"/>
        <end position="1210"/>
    </location>
</feature>
<feature type="compositionally biased region" description="Polar residues" evidence="1">
    <location>
        <begin position="715"/>
        <end position="724"/>
    </location>
</feature>
<dbReference type="EMBL" id="BDIP01000015">
    <property type="protein sequence ID" value="GIQ79497.1"/>
    <property type="molecule type" value="Genomic_DNA"/>
</dbReference>
<dbReference type="OrthoDB" id="16121at2759"/>
<evidence type="ECO:0000313" key="3">
    <source>
        <dbReference type="EMBL" id="GIQ79497.1"/>
    </source>
</evidence>
<gene>
    <name evidence="3" type="ORF">KIPB_000146</name>
</gene>
<evidence type="ECO:0000256" key="1">
    <source>
        <dbReference type="SAM" id="MobiDB-lite"/>
    </source>
</evidence>
<accession>A0A9K3GEA4</accession>
<dbReference type="PROSITE" id="PS51823">
    <property type="entry name" value="CLU"/>
    <property type="match status" value="1"/>
</dbReference>
<name>A0A9K3GEA4_9EUKA</name>
<proteinExistence type="predicted"/>
<keyword evidence="4" id="KW-1185">Reference proteome</keyword>
<feature type="compositionally biased region" description="Polar residues" evidence="1">
    <location>
        <begin position="1201"/>
        <end position="1210"/>
    </location>
</feature>